<dbReference type="AlphaFoldDB" id="A0A6N8JJK7"/>
<evidence type="ECO:0000313" key="2">
    <source>
        <dbReference type="Proteomes" id="UP000463388"/>
    </source>
</evidence>
<reference evidence="1 2" key="1">
    <citation type="submission" date="2019-12" db="EMBL/GenBank/DDBJ databases">
        <title>Microbes associate with the intestines of laboratory mice.</title>
        <authorList>
            <person name="Navarre W."/>
            <person name="Wong E."/>
        </authorList>
    </citation>
    <scope>NUCLEOTIDE SEQUENCE [LARGE SCALE GENOMIC DNA]</scope>
    <source>
        <strain evidence="1 2">NM66_B29</strain>
    </source>
</reference>
<gene>
    <name evidence="1" type="ORF">GKZ27_01095</name>
</gene>
<keyword evidence="2" id="KW-1185">Reference proteome</keyword>
<dbReference type="Proteomes" id="UP000463388">
    <property type="component" value="Unassembled WGS sequence"/>
</dbReference>
<protein>
    <submittedName>
        <fullName evidence="1">Uncharacterized protein</fullName>
    </submittedName>
</protein>
<comment type="caution">
    <text evidence="1">The sequence shown here is derived from an EMBL/GenBank/DDBJ whole genome shotgun (WGS) entry which is preliminary data.</text>
</comment>
<name>A0A6N8JJK7_9ACTN</name>
<dbReference type="EMBL" id="WSRR01000002">
    <property type="protein sequence ID" value="MVX60071.1"/>
    <property type="molecule type" value="Genomic_DNA"/>
</dbReference>
<sequence length="116" mass="12860">MAGRKNATWPQLWPEVVGKIKDGDSLRGTETRWLHDYLVAKGRFDLIDDDEQTVQTVQLPRDWAASVLAAGDRGAERAIRGLQEVGLIEKVHDGIKGHAALFAVMPLPPERPDEPP</sequence>
<organism evidence="1 2">
    <name type="scientific">Adlercreutzia mucosicola</name>
    <dbReference type="NCBI Taxonomy" id="580026"/>
    <lineage>
        <taxon>Bacteria</taxon>
        <taxon>Bacillati</taxon>
        <taxon>Actinomycetota</taxon>
        <taxon>Coriobacteriia</taxon>
        <taxon>Eggerthellales</taxon>
        <taxon>Eggerthellaceae</taxon>
        <taxon>Adlercreutzia</taxon>
    </lineage>
</organism>
<accession>A0A6N8JJK7</accession>
<evidence type="ECO:0000313" key="1">
    <source>
        <dbReference type="EMBL" id="MVX60071.1"/>
    </source>
</evidence>
<proteinExistence type="predicted"/>